<gene>
    <name evidence="2" type="ORF">LSAT_V11C800439610</name>
</gene>
<feature type="domain" description="Transposase MuDR plant" evidence="1">
    <location>
        <begin position="17"/>
        <end position="75"/>
    </location>
</feature>
<dbReference type="Pfam" id="PF03108">
    <property type="entry name" value="DBD_Tnp_Mut"/>
    <property type="match status" value="1"/>
</dbReference>
<dbReference type="AlphaFoldDB" id="A0A9R1UQH5"/>
<evidence type="ECO:0000313" key="2">
    <source>
        <dbReference type="EMBL" id="KAJ0191578.1"/>
    </source>
</evidence>
<dbReference type="EMBL" id="NBSK02000008">
    <property type="protein sequence ID" value="KAJ0191578.1"/>
    <property type="molecule type" value="Genomic_DNA"/>
</dbReference>
<dbReference type="PANTHER" id="PTHR31973:SF197">
    <property type="entry name" value="SWIM-TYPE DOMAIN-CONTAINING PROTEIN"/>
    <property type="match status" value="1"/>
</dbReference>
<sequence>MMSIGFMIQTSIGNKMKPVVGECYESHSQLRFALTNYVLANGCQLWFMKSDMHRVIARCRKIYKKDPCPFRVYAAWNCNWLAKHYLKGIIINPRMTLTEMMKDVLRMISVDVSKGQCHRARINAREMIEGKLEEHYAKVWDYTAEILRSNPRGTCKVGVDSNASGMNYFKRFYVCLKDFKDGWNKGCRHVIGLDGCFLTGQIKGELLTAIGRGESNPVYLVAWTVIDVENKDNWTCLIIIHL</sequence>
<proteinExistence type="predicted"/>
<organism evidence="2 3">
    <name type="scientific">Lactuca sativa</name>
    <name type="common">Garden lettuce</name>
    <dbReference type="NCBI Taxonomy" id="4236"/>
    <lineage>
        <taxon>Eukaryota</taxon>
        <taxon>Viridiplantae</taxon>
        <taxon>Streptophyta</taxon>
        <taxon>Embryophyta</taxon>
        <taxon>Tracheophyta</taxon>
        <taxon>Spermatophyta</taxon>
        <taxon>Magnoliopsida</taxon>
        <taxon>eudicotyledons</taxon>
        <taxon>Gunneridae</taxon>
        <taxon>Pentapetalae</taxon>
        <taxon>asterids</taxon>
        <taxon>campanulids</taxon>
        <taxon>Asterales</taxon>
        <taxon>Asteraceae</taxon>
        <taxon>Cichorioideae</taxon>
        <taxon>Cichorieae</taxon>
        <taxon>Lactucinae</taxon>
        <taxon>Lactuca</taxon>
    </lineage>
</organism>
<protein>
    <recommendedName>
        <fullName evidence="1">Transposase MuDR plant domain-containing protein</fullName>
    </recommendedName>
</protein>
<dbReference type="Proteomes" id="UP000235145">
    <property type="component" value="Unassembled WGS sequence"/>
</dbReference>
<evidence type="ECO:0000313" key="3">
    <source>
        <dbReference type="Proteomes" id="UP000235145"/>
    </source>
</evidence>
<name>A0A9R1UQH5_LACSA</name>
<comment type="caution">
    <text evidence="2">The sequence shown here is derived from an EMBL/GenBank/DDBJ whole genome shotgun (WGS) entry which is preliminary data.</text>
</comment>
<evidence type="ECO:0000259" key="1">
    <source>
        <dbReference type="Pfam" id="PF03108"/>
    </source>
</evidence>
<accession>A0A9R1UQH5</accession>
<dbReference type="PANTHER" id="PTHR31973">
    <property type="entry name" value="POLYPROTEIN, PUTATIVE-RELATED"/>
    <property type="match status" value="1"/>
</dbReference>
<dbReference type="InterPro" id="IPR004332">
    <property type="entry name" value="Transposase_MuDR"/>
</dbReference>
<reference evidence="2 3" key="1">
    <citation type="journal article" date="2017" name="Nat. Commun.">
        <title>Genome assembly with in vitro proximity ligation data and whole-genome triplication in lettuce.</title>
        <authorList>
            <person name="Reyes-Chin-Wo S."/>
            <person name="Wang Z."/>
            <person name="Yang X."/>
            <person name="Kozik A."/>
            <person name="Arikit S."/>
            <person name="Song C."/>
            <person name="Xia L."/>
            <person name="Froenicke L."/>
            <person name="Lavelle D.O."/>
            <person name="Truco M.J."/>
            <person name="Xia R."/>
            <person name="Zhu S."/>
            <person name="Xu C."/>
            <person name="Xu H."/>
            <person name="Xu X."/>
            <person name="Cox K."/>
            <person name="Korf I."/>
            <person name="Meyers B.C."/>
            <person name="Michelmore R.W."/>
        </authorList>
    </citation>
    <scope>NUCLEOTIDE SEQUENCE [LARGE SCALE GENOMIC DNA]</scope>
    <source>
        <strain evidence="3">cv. Salinas</strain>
        <tissue evidence="2">Seedlings</tissue>
    </source>
</reference>
<keyword evidence="3" id="KW-1185">Reference proteome</keyword>